<dbReference type="InterPro" id="IPR011008">
    <property type="entry name" value="Dimeric_a/b-barrel"/>
</dbReference>
<reference evidence="1" key="1">
    <citation type="submission" date="2013-08" db="EMBL/GenBank/DDBJ databases">
        <authorList>
            <person name="Mendez C."/>
            <person name="Richter M."/>
            <person name="Ferrer M."/>
            <person name="Sanchez J."/>
        </authorList>
    </citation>
    <scope>NUCLEOTIDE SEQUENCE</scope>
</reference>
<accession>T0ZYF8</accession>
<evidence type="ECO:0000313" key="1">
    <source>
        <dbReference type="EMBL" id="EQD34965.1"/>
    </source>
</evidence>
<reference evidence="1" key="2">
    <citation type="journal article" date="2014" name="ISME J.">
        <title>Microbial stratification in low pH oxic and suboxic macroscopic growths along an acid mine drainage.</title>
        <authorList>
            <person name="Mendez-Garcia C."/>
            <person name="Mesa V."/>
            <person name="Sprenger R.R."/>
            <person name="Richter M."/>
            <person name="Diez M.S."/>
            <person name="Solano J."/>
            <person name="Bargiela R."/>
            <person name="Golyshina O.V."/>
            <person name="Manteca A."/>
            <person name="Ramos J.L."/>
            <person name="Gallego J.R."/>
            <person name="Llorente I."/>
            <person name="Martins Dos Santos V.A."/>
            <person name="Jensen O.N."/>
            <person name="Pelaez A.I."/>
            <person name="Sanchez J."/>
            <person name="Ferrer M."/>
        </authorList>
    </citation>
    <scope>NUCLEOTIDE SEQUENCE</scope>
</reference>
<proteinExistence type="predicted"/>
<dbReference type="AlphaFoldDB" id="T0ZYF8"/>
<dbReference type="EMBL" id="AUZZ01009087">
    <property type="protein sequence ID" value="EQD34965.1"/>
    <property type="molecule type" value="Genomic_DNA"/>
</dbReference>
<protein>
    <submittedName>
        <fullName evidence="1">Transcriptional regulator, AsnC family</fullName>
    </submittedName>
</protein>
<dbReference type="SUPFAM" id="SSF54909">
    <property type="entry name" value="Dimeric alpha+beta barrel"/>
    <property type="match status" value="1"/>
</dbReference>
<feature type="non-terminal residue" evidence="1">
    <location>
        <position position="1"/>
    </location>
</feature>
<comment type="caution">
    <text evidence="1">The sequence shown here is derived from an EMBL/GenBank/DDBJ whole genome shotgun (WGS) entry which is preliminary data.</text>
</comment>
<sequence length="85" mass="9467">RIHSSALDYEDIIVGFDIAPESFVPALESIKNMEFVSELYRTAGDHVAIAKITVEKGKAANMIKELESIDGIRKVYPAFIQDIVK</sequence>
<gene>
    <name evidence="1" type="ORF">B2A_12596</name>
</gene>
<name>T0ZYF8_9ZZZZ</name>
<organism evidence="1">
    <name type="scientific">mine drainage metagenome</name>
    <dbReference type="NCBI Taxonomy" id="410659"/>
    <lineage>
        <taxon>unclassified sequences</taxon>
        <taxon>metagenomes</taxon>
        <taxon>ecological metagenomes</taxon>
    </lineage>
</organism>
<dbReference type="Gene3D" id="3.30.70.920">
    <property type="match status" value="1"/>
</dbReference>